<dbReference type="GO" id="GO:0006281">
    <property type="term" value="P:DNA repair"/>
    <property type="evidence" value="ECO:0007669"/>
    <property type="project" value="UniProtKB-UniRule"/>
</dbReference>
<feature type="binding site" evidence="9">
    <location>
        <position position="49"/>
    </location>
    <ligand>
        <name>ATP</name>
        <dbReference type="ChEBI" id="CHEBI:30616"/>
    </ligand>
</feature>
<dbReference type="SMART" id="SM00382">
    <property type="entry name" value="AAA"/>
    <property type="match status" value="1"/>
</dbReference>
<name>A0A3M6QPN7_9BURK</name>
<keyword evidence="5 9" id="KW-0067">ATP-binding</keyword>
<comment type="similarity">
    <text evidence="9">Belongs to the RuvB family.</text>
</comment>
<comment type="catalytic activity">
    <reaction evidence="9">
        <text>ATP + H2O = ADP + phosphate + H(+)</text>
        <dbReference type="Rhea" id="RHEA:13065"/>
        <dbReference type="ChEBI" id="CHEBI:15377"/>
        <dbReference type="ChEBI" id="CHEBI:15378"/>
        <dbReference type="ChEBI" id="CHEBI:30616"/>
        <dbReference type="ChEBI" id="CHEBI:43474"/>
        <dbReference type="ChEBI" id="CHEBI:456216"/>
    </reaction>
</comment>
<dbReference type="GO" id="GO:0009378">
    <property type="term" value="F:four-way junction helicase activity"/>
    <property type="evidence" value="ECO:0007669"/>
    <property type="project" value="InterPro"/>
</dbReference>
<feature type="binding site" evidence="9">
    <location>
        <position position="209"/>
    </location>
    <ligand>
        <name>ATP</name>
        <dbReference type="ChEBI" id="CHEBI:30616"/>
    </ligand>
</feature>
<dbReference type="InterPro" id="IPR036390">
    <property type="entry name" value="WH_DNA-bd_sf"/>
</dbReference>
<evidence type="ECO:0000256" key="7">
    <source>
        <dbReference type="ARBA" id="ARBA00023172"/>
    </source>
</evidence>
<keyword evidence="12" id="KW-0347">Helicase</keyword>
<dbReference type="SUPFAM" id="SSF52540">
    <property type="entry name" value="P-loop containing nucleoside triphosphate hydrolases"/>
    <property type="match status" value="1"/>
</dbReference>
<dbReference type="InterPro" id="IPR027417">
    <property type="entry name" value="P-loop_NTPase"/>
</dbReference>
<accession>A0A3M6QPN7</accession>
<dbReference type="InterPro" id="IPR008823">
    <property type="entry name" value="RuvB_wg_C"/>
</dbReference>
<dbReference type="InterPro" id="IPR004605">
    <property type="entry name" value="DNA_helicase_Holl-junc_RuvB"/>
</dbReference>
<keyword evidence="4 9" id="KW-0378">Hydrolase</keyword>
<evidence type="ECO:0000256" key="8">
    <source>
        <dbReference type="ARBA" id="ARBA00023204"/>
    </source>
</evidence>
<protein>
    <recommendedName>
        <fullName evidence="9">Holliday junction branch migration complex subunit RuvB</fullName>
        <ecNumber evidence="9">3.6.4.-</ecNumber>
    </recommendedName>
</protein>
<keyword evidence="2 9" id="KW-0547">Nucleotide-binding</keyword>
<feature type="region of interest" description="Disordered" evidence="10">
    <location>
        <begin position="1"/>
        <end position="39"/>
    </location>
</feature>
<comment type="caution">
    <text evidence="9">Lacks conserved residue(s) required for the propagation of feature annotation.</text>
</comment>
<feature type="binding site" evidence="9">
    <location>
        <position position="94"/>
    </location>
    <ligand>
        <name>ATP</name>
        <dbReference type="ChEBI" id="CHEBI:30616"/>
    </ligand>
</feature>
<dbReference type="GO" id="GO:0005524">
    <property type="term" value="F:ATP binding"/>
    <property type="evidence" value="ECO:0007669"/>
    <property type="project" value="UniProtKB-UniRule"/>
</dbReference>
<evidence type="ECO:0000259" key="11">
    <source>
        <dbReference type="SMART" id="SM00382"/>
    </source>
</evidence>
<dbReference type="EMBL" id="RDQO01000004">
    <property type="protein sequence ID" value="RMX04998.1"/>
    <property type="molecule type" value="Genomic_DNA"/>
</dbReference>
<comment type="subcellular location">
    <subcellularLocation>
        <location evidence="9">Cytoplasm</location>
    </subcellularLocation>
</comment>
<keyword evidence="1 9" id="KW-0963">Cytoplasm</keyword>
<evidence type="ECO:0000313" key="12">
    <source>
        <dbReference type="EMBL" id="RMX04998.1"/>
    </source>
</evidence>
<evidence type="ECO:0000256" key="3">
    <source>
        <dbReference type="ARBA" id="ARBA00022763"/>
    </source>
</evidence>
<feature type="binding site" evidence="9">
    <location>
        <position position="199"/>
    </location>
    <ligand>
        <name>ATP</name>
        <dbReference type="ChEBI" id="CHEBI:30616"/>
    </ligand>
</feature>
<evidence type="ECO:0000256" key="4">
    <source>
        <dbReference type="ARBA" id="ARBA00022801"/>
    </source>
</evidence>
<feature type="binding site" evidence="9">
    <location>
        <position position="338"/>
    </location>
    <ligand>
        <name>DNA</name>
        <dbReference type="ChEBI" id="CHEBI:16991"/>
    </ligand>
</feature>
<dbReference type="Gene3D" id="1.10.10.10">
    <property type="entry name" value="Winged helix-like DNA-binding domain superfamily/Winged helix DNA-binding domain"/>
    <property type="match status" value="1"/>
</dbReference>
<feature type="region of interest" description="Small ATPAse domain (RuvB-S)" evidence="9">
    <location>
        <begin position="210"/>
        <end position="280"/>
    </location>
</feature>
<feature type="compositionally biased region" description="Low complexity" evidence="10">
    <location>
        <begin position="20"/>
        <end position="35"/>
    </location>
</feature>
<dbReference type="PANTHER" id="PTHR42848:SF1">
    <property type="entry name" value="HOLLIDAY JUNCTION BRANCH MIGRATION COMPLEX SUBUNIT RUVB"/>
    <property type="match status" value="1"/>
</dbReference>
<dbReference type="FunFam" id="1.10.10.10:FF:000086">
    <property type="entry name" value="Holliday junction ATP-dependent DNA helicase RuvB"/>
    <property type="match status" value="1"/>
</dbReference>
<feature type="binding site" evidence="9">
    <location>
        <position position="48"/>
    </location>
    <ligand>
        <name>ATP</name>
        <dbReference type="ChEBI" id="CHEBI:30616"/>
    </ligand>
</feature>
<feature type="binding site" evidence="9">
    <location>
        <position position="94"/>
    </location>
    <ligand>
        <name>Mg(2+)</name>
        <dbReference type="ChEBI" id="CHEBI:18420"/>
    </ligand>
</feature>
<evidence type="ECO:0000313" key="13">
    <source>
        <dbReference type="Proteomes" id="UP000278006"/>
    </source>
</evidence>
<keyword evidence="8 9" id="KW-0234">DNA repair</keyword>
<dbReference type="InterPro" id="IPR041445">
    <property type="entry name" value="AAA_lid_4"/>
</dbReference>
<feature type="domain" description="AAA+ ATPase" evidence="11">
    <location>
        <begin position="79"/>
        <end position="206"/>
    </location>
</feature>
<keyword evidence="7 9" id="KW-0233">DNA recombination</keyword>
<dbReference type="Pfam" id="PF05491">
    <property type="entry name" value="WHD_RuvB"/>
    <property type="match status" value="1"/>
</dbReference>
<feature type="binding site" evidence="9">
    <location>
        <position position="319"/>
    </location>
    <ligand>
        <name>DNA</name>
        <dbReference type="ChEBI" id="CHEBI:16991"/>
    </ligand>
</feature>
<dbReference type="Pfam" id="PF17864">
    <property type="entry name" value="AAA_lid_4"/>
    <property type="match status" value="1"/>
</dbReference>
<feature type="binding site" evidence="9">
    <location>
        <position position="90"/>
    </location>
    <ligand>
        <name>ATP</name>
        <dbReference type="ChEBI" id="CHEBI:30616"/>
    </ligand>
</feature>
<feature type="region of interest" description="Head domain (RuvB-H)" evidence="9">
    <location>
        <begin position="283"/>
        <end position="367"/>
    </location>
</feature>
<dbReference type="AlphaFoldDB" id="A0A3M6QPN7"/>
<feature type="binding site" evidence="9">
    <location>
        <position position="343"/>
    </location>
    <ligand>
        <name>DNA</name>
        <dbReference type="ChEBI" id="CHEBI:16991"/>
    </ligand>
</feature>
<feature type="binding site" evidence="9">
    <location>
        <position position="246"/>
    </location>
    <ligand>
        <name>ATP</name>
        <dbReference type="ChEBI" id="CHEBI:30616"/>
    </ligand>
</feature>
<proteinExistence type="inferred from homology"/>
<feature type="binding site" evidence="9">
    <location>
        <position position="93"/>
    </location>
    <ligand>
        <name>ATP</name>
        <dbReference type="ChEBI" id="CHEBI:30616"/>
    </ligand>
</feature>
<evidence type="ECO:0000256" key="9">
    <source>
        <dbReference type="HAMAP-Rule" id="MF_00016"/>
    </source>
</evidence>
<dbReference type="GO" id="GO:0016887">
    <property type="term" value="F:ATP hydrolysis activity"/>
    <property type="evidence" value="ECO:0007669"/>
    <property type="project" value="RHEA"/>
</dbReference>
<dbReference type="EC" id="3.6.4.-" evidence="9"/>
<reference evidence="12 13" key="1">
    <citation type="submission" date="2018-10" db="EMBL/GenBank/DDBJ databases">
        <title>Draft genome of Cortibacter populi DSM10536.</title>
        <authorList>
            <person name="Bernier A.-M."/>
            <person name="Bernard K."/>
        </authorList>
    </citation>
    <scope>NUCLEOTIDE SEQUENCE [LARGE SCALE GENOMIC DNA]</scope>
    <source>
        <strain evidence="12 13">DSM 105136</strain>
    </source>
</reference>
<comment type="caution">
    <text evidence="12">The sequence shown here is derived from an EMBL/GenBank/DDBJ whole genome shotgun (WGS) entry which is preliminary data.</text>
</comment>
<dbReference type="GO" id="GO:0000400">
    <property type="term" value="F:four-way junction DNA binding"/>
    <property type="evidence" value="ECO:0007669"/>
    <property type="project" value="UniProtKB-UniRule"/>
</dbReference>
<evidence type="ECO:0000256" key="6">
    <source>
        <dbReference type="ARBA" id="ARBA00023125"/>
    </source>
</evidence>
<feature type="binding site" evidence="9">
    <location>
        <begin position="156"/>
        <end position="158"/>
    </location>
    <ligand>
        <name>ATP</name>
        <dbReference type="ChEBI" id="CHEBI:30616"/>
    </ligand>
</feature>
<dbReference type="InterPro" id="IPR003593">
    <property type="entry name" value="AAA+_ATPase"/>
</dbReference>
<dbReference type="GO" id="GO:0048476">
    <property type="term" value="C:Holliday junction resolvase complex"/>
    <property type="evidence" value="ECO:0007669"/>
    <property type="project" value="UniProtKB-UniRule"/>
</dbReference>
<dbReference type="GO" id="GO:0005737">
    <property type="term" value="C:cytoplasm"/>
    <property type="evidence" value="ECO:0007669"/>
    <property type="project" value="UniProtKB-SubCell"/>
</dbReference>
<dbReference type="Gene3D" id="1.10.8.60">
    <property type="match status" value="1"/>
</dbReference>
<keyword evidence="6 9" id="KW-0238">DNA-binding</keyword>
<dbReference type="PANTHER" id="PTHR42848">
    <property type="match status" value="1"/>
</dbReference>
<dbReference type="NCBIfam" id="NF000868">
    <property type="entry name" value="PRK00080.1"/>
    <property type="match status" value="1"/>
</dbReference>
<dbReference type="InterPro" id="IPR036388">
    <property type="entry name" value="WH-like_DNA-bd_sf"/>
</dbReference>
<comment type="function">
    <text evidence="9">The RuvA-RuvB-RuvC complex processes Holliday junction (HJ) DNA during genetic recombination and DNA repair, while the RuvA-RuvB complex plays an important role in the rescue of blocked DNA replication forks via replication fork reversal (RFR). RuvA specifically binds to HJ cruciform DNA, conferring on it an open structure. The RuvB hexamer acts as an ATP-dependent pump, pulling dsDNA into and through the RuvAB complex. RuvB forms 2 homohexamers on either side of HJ DNA bound by 1 or 2 RuvA tetramers; 4 subunits per hexamer contact DNA at a time. Coordinated motions by a converter formed by DNA-disengaged RuvB subunits stimulates ATP hydrolysis and nucleotide exchange. Immobilization of the converter enables RuvB to convert the ATP-contained energy into a lever motion, pulling 2 nucleotides of DNA out of the RuvA tetramer per ATP hydrolyzed, thus driving DNA branch migration. The RuvB motors rotate together with the DNA substrate, which together with the progressing nucleotide cycle form the mechanistic basis for DNA recombination by continuous HJ branch migration. Branch migration allows RuvC to scan DNA until it finds its consensus sequence, where it cleaves and resolves cruciform DNA.</text>
</comment>
<dbReference type="Proteomes" id="UP000278006">
    <property type="component" value="Unassembled WGS sequence"/>
</dbReference>
<evidence type="ECO:0000256" key="1">
    <source>
        <dbReference type="ARBA" id="ARBA00022490"/>
    </source>
</evidence>
<keyword evidence="3 9" id="KW-0227">DNA damage</keyword>
<dbReference type="SUPFAM" id="SSF46785">
    <property type="entry name" value="Winged helix' DNA-binding domain"/>
    <property type="match status" value="1"/>
</dbReference>
<dbReference type="RefSeq" id="WP_122230452.1">
    <property type="nucleotide sequence ID" value="NZ_RDQO01000004.1"/>
</dbReference>
<dbReference type="OrthoDB" id="9804478at2"/>
<dbReference type="FunFam" id="3.40.50.300:FF:000073">
    <property type="entry name" value="Holliday junction ATP-dependent DNA helicase RuvB"/>
    <property type="match status" value="1"/>
</dbReference>
<dbReference type="Gene3D" id="3.40.50.300">
    <property type="entry name" value="P-loop containing nucleotide triphosphate hydrolases"/>
    <property type="match status" value="1"/>
</dbReference>
<evidence type="ECO:0000256" key="2">
    <source>
        <dbReference type="ARBA" id="ARBA00022741"/>
    </source>
</evidence>
<dbReference type="InterPro" id="IPR008824">
    <property type="entry name" value="RuvB-like_N"/>
</dbReference>
<dbReference type="Pfam" id="PF05496">
    <property type="entry name" value="RuvB_N"/>
    <property type="match status" value="1"/>
</dbReference>
<gene>
    <name evidence="9 12" type="primary">ruvB</name>
    <name evidence="12" type="ORF">D8I35_14200</name>
</gene>
<organism evidence="12 13">
    <name type="scientific">Corticibacter populi</name>
    <dbReference type="NCBI Taxonomy" id="1550736"/>
    <lineage>
        <taxon>Bacteria</taxon>
        <taxon>Pseudomonadati</taxon>
        <taxon>Pseudomonadota</taxon>
        <taxon>Betaproteobacteria</taxon>
        <taxon>Burkholderiales</taxon>
        <taxon>Comamonadaceae</taxon>
        <taxon>Corticibacter</taxon>
    </lineage>
</organism>
<sequence>MSIQTDSWASDLPGADRTDAGGAARGGRSPAISAAPVSGREEALERALRPKLLQEYVGQAKAREQLEIFIGAARKRREALDHVLLFGPPGLGKTTLSHIIAAELGVHLHQTSGPVLEKPRDLAALLTNLEQGDVLFIDEIHRLSPVVEEILYPALEDYQIDIMIGEGPAARSIKLDLQPFTLVGATTRAGMLTNPLRDRFGIVARLEFYTAEELARIVSRSAGLLSVPIDAEASLEVARRSRGTPRIANRLLRRIRDYADVKGNGRITLEMAQKALAMLDVDPLGFDVMDRKLLEAVLHRFDGGPVGLDNVAASIGEERDTIEDVIEPYLIQQGFLQRTPRGRIATQAAYRHFGLLVPERKAGDLFD</sequence>
<comment type="domain">
    <text evidence="9">Has 3 domains, the large (RuvB-L) and small ATPase (RuvB-S) domains and the C-terminal head (RuvB-H) domain. The head domain binds DNA, while the ATPase domains jointly bind ATP, ADP or are empty depending on the state of the subunit in the translocation cycle. During a single DNA translocation step the structure of each domain remains the same, but their relative positions change.</text>
</comment>
<dbReference type="HAMAP" id="MF_00016">
    <property type="entry name" value="DNA_HJ_migration_RuvB"/>
    <property type="match status" value="1"/>
</dbReference>
<dbReference type="GO" id="GO:0006310">
    <property type="term" value="P:DNA recombination"/>
    <property type="evidence" value="ECO:0007669"/>
    <property type="project" value="UniProtKB-UniRule"/>
</dbReference>
<evidence type="ECO:0000256" key="5">
    <source>
        <dbReference type="ARBA" id="ARBA00022840"/>
    </source>
</evidence>
<evidence type="ECO:0000256" key="10">
    <source>
        <dbReference type="SAM" id="MobiDB-lite"/>
    </source>
</evidence>
<dbReference type="CDD" id="cd00009">
    <property type="entry name" value="AAA"/>
    <property type="match status" value="1"/>
</dbReference>
<comment type="subunit">
    <text evidence="9">Homohexamer. Forms an RuvA(8)-RuvB(12)-Holliday junction (HJ) complex. HJ DNA is sandwiched between 2 RuvA tetramers; dsDNA enters through RuvA and exits via RuvB. An RuvB hexamer assembles on each DNA strand where it exits the tetramer. Each RuvB hexamer is contacted by two RuvA subunits (via domain III) on 2 adjacent RuvB subunits; this complex drives branch migration. In the full resolvosome a probable DNA-RuvA(4)-RuvB(12)-RuvC(2) complex forms which resolves the HJ.</text>
</comment>
<dbReference type="NCBIfam" id="TIGR00635">
    <property type="entry name" value="ruvB"/>
    <property type="match status" value="1"/>
</dbReference>
<keyword evidence="13" id="KW-1185">Reference proteome</keyword>
<feature type="binding site" evidence="9">
    <location>
        <position position="95"/>
    </location>
    <ligand>
        <name>ATP</name>
        <dbReference type="ChEBI" id="CHEBI:30616"/>
    </ligand>
</feature>